<accession>A0AAW2GMJ9</accession>
<keyword evidence="2" id="KW-1185">Reference proteome</keyword>
<organism evidence="1 2">
    <name type="scientific">Cardiocondyla obscurior</name>
    <dbReference type="NCBI Taxonomy" id="286306"/>
    <lineage>
        <taxon>Eukaryota</taxon>
        <taxon>Metazoa</taxon>
        <taxon>Ecdysozoa</taxon>
        <taxon>Arthropoda</taxon>
        <taxon>Hexapoda</taxon>
        <taxon>Insecta</taxon>
        <taxon>Pterygota</taxon>
        <taxon>Neoptera</taxon>
        <taxon>Endopterygota</taxon>
        <taxon>Hymenoptera</taxon>
        <taxon>Apocrita</taxon>
        <taxon>Aculeata</taxon>
        <taxon>Formicoidea</taxon>
        <taxon>Formicidae</taxon>
        <taxon>Myrmicinae</taxon>
        <taxon>Cardiocondyla</taxon>
    </lineage>
</organism>
<protein>
    <recommendedName>
        <fullName evidence="3">Ribosomal protein L14</fullName>
    </recommendedName>
</protein>
<comment type="caution">
    <text evidence="1">The sequence shown here is derived from an EMBL/GenBank/DDBJ whole genome shotgun (WGS) entry which is preliminary data.</text>
</comment>
<dbReference type="AlphaFoldDB" id="A0AAW2GMJ9"/>
<evidence type="ECO:0000313" key="1">
    <source>
        <dbReference type="EMBL" id="KAL0128755.1"/>
    </source>
</evidence>
<proteinExistence type="predicted"/>
<dbReference type="Proteomes" id="UP001430953">
    <property type="component" value="Unassembled WGS sequence"/>
</dbReference>
<reference evidence="1 2" key="1">
    <citation type="submission" date="2023-03" db="EMBL/GenBank/DDBJ databases">
        <title>High recombination rates correlate with genetic variation in Cardiocondyla obscurior ants.</title>
        <authorList>
            <person name="Errbii M."/>
        </authorList>
    </citation>
    <scope>NUCLEOTIDE SEQUENCE [LARGE SCALE GENOMIC DNA]</scope>
    <source>
        <strain evidence="1">Alpha-2009</strain>
        <tissue evidence="1">Whole body</tissue>
    </source>
</reference>
<evidence type="ECO:0000313" key="2">
    <source>
        <dbReference type="Proteomes" id="UP001430953"/>
    </source>
</evidence>
<gene>
    <name evidence="1" type="ORF">PUN28_003859</name>
</gene>
<evidence type="ECO:0008006" key="3">
    <source>
        <dbReference type="Google" id="ProtNLM"/>
    </source>
</evidence>
<sequence>MYRRDRMRGVIVLSTRMRIECRRGTRVCCVIHIAAIIPENTRDLRQ</sequence>
<dbReference type="EMBL" id="JADYXP020000003">
    <property type="protein sequence ID" value="KAL0128755.1"/>
    <property type="molecule type" value="Genomic_DNA"/>
</dbReference>
<name>A0AAW2GMJ9_9HYME</name>